<dbReference type="PIRSF" id="PIRSF004923">
    <property type="entry name" value="RseC"/>
    <property type="match status" value="1"/>
</dbReference>
<dbReference type="EMBL" id="CP133217">
    <property type="protein sequence ID" value="WML88893.1"/>
    <property type="molecule type" value="Genomic_DNA"/>
</dbReference>
<dbReference type="AlphaFoldDB" id="A0AA51MRG0"/>
<dbReference type="Proteomes" id="UP001229862">
    <property type="component" value="Chromosome"/>
</dbReference>
<keyword evidence="1" id="KW-0472">Membrane</keyword>
<accession>A0AA51MRG0</accession>
<evidence type="ECO:0000313" key="4">
    <source>
        <dbReference type="Proteomes" id="UP001223336"/>
    </source>
</evidence>
<name>A0AA51MRG0_9GAMM</name>
<dbReference type="PANTHER" id="PTHR35867:SF1">
    <property type="entry name" value="PROTEIN RSEC"/>
    <property type="match status" value="1"/>
</dbReference>
<dbReference type="RefSeq" id="WP_308135920.1">
    <property type="nucleotide sequence ID" value="NZ_CP133217.1"/>
</dbReference>
<evidence type="ECO:0000313" key="2">
    <source>
        <dbReference type="EMBL" id="MDQ5770151.1"/>
    </source>
</evidence>
<proteinExistence type="predicted"/>
<evidence type="ECO:0000256" key="1">
    <source>
        <dbReference type="SAM" id="Phobius"/>
    </source>
</evidence>
<reference evidence="3 4" key="1">
    <citation type="submission" date="2023-08" db="EMBL/GenBank/DDBJ databases">
        <title>New molecular markers tilS and rpoB for phylogenetic and monitoring studies of the genus Thiothrix biodiversity.</title>
        <authorList>
            <person name="Ravin N.V."/>
            <person name="Smolyakov D."/>
            <person name="Markov N.D."/>
            <person name="Beletsky A.V."/>
            <person name="Mardanov A.V."/>
            <person name="Rudenko T.S."/>
            <person name="Grabovich M.Y."/>
        </authorList>
    </citation>
    <scope>NUCLEOTIDE SEQUENCE</scope>
    <source>
        <strain evidence="3">DNT52</strain>
        <strain evidence="2 4">H33</strain>
    </source>
</reference>
<evidence type="ECO:0000313" key="3">
    <source>
        <dbReference type="EMBL" id="WML88893.1"/>
    </source>
</evidence>
<sequence>MIEQTAVVVSVDSGHAWILPQQKSGGCSGCATKTTCSTSSPFDFLNKEAQKMRVLNPSYARPGDTVVVGVQGDALVAYSLLTYMLPLISLILMALLGRELLAFIGITSEWATIFSGMAGLFGGLRLANLVAARSFQSNDFQPVILRVVGQPLFTGITPLA</sequence>
<dbReference type="Pfam" id="PF04246">
    <property type="entry name" value="RseC_MucC"/>
    <property type="match status" value="1"/>
</dbReference>
<dbReference type="Proteomes" id="UP001223336">
    <property type="component" value="Unassembled WGS sequence"/>
</dbReference>
<feature type="transmembrane region" description="Helical" evidence="1">
    <location>
        <begin position="102"/>
        <end position="124"/>
    </location>
</feature>
<organism evidence="3">
    <name type="scientific">Thiothrix subterranea</name>
    <dbReference type="NCBI Taxonomy" id="2735563"/>
    <lineage>
        <taxon>Bacteria</taxon>
        <taxon>Pseudomonadati</taxon>
        <taxon>Pseudomonadota</taxon>
        <taxon>Gammaproteobacteria</taxon>
        <taxon>Thiotrichales</taxon>
        <taxon>Thiotrichaceae</taxon>
        <taxon>Thiothrix</taxon>
    </lineage>
</organism>
<dbReference type="InterPro" id="IPR007359">
    <property type="entry name" value="SigmaE_reg_RseC_MucC"/>
</dbReference>
<gene>
    <name evidence="2" type="ORF">RCC75_16540</name>
    <name evidence="3" type="ORF">RCG00_11045</name>
</gene>
<keyword evidence="1" id="KW-0812">Transmembrane</keyword>
<keyword evidence="1" id="KW-1133">Transmembrane helix</keyword>
<keyword evidence="4" id="KW-1185">Reference proteome</keyword>
<dbReference type="InterPro" id="IPR026268">
    <property type="entry name" value="RseC"/>
</dbReference>
<dbReference type="EMBL" id="JAVFKN010000026">
    <property type="protein sequence ID" value="MDQ5770151.1"/>
    <property type="molecule type" value="Genomic_DNA"/>
</dbReference>
<dbReference type="PANTHER" id="PTHR35867">
    <property type="entry name" value="PROTEIN RSEC"/>
    <property type="match status" value="1"/>
</dbReference>
<protein>
    <submittedName>
        <fullName evidence="3">SoxR reducing system RseC family protein</fullName>
    </submittedName>
</protein>
<feature type="transmembrane region" description="Helical" evidence="1">
    <location>
        <begin position="75"/>
        <end position="96"/>
    </location>
</feature>